<organism evidence="7">
    <name type="scientific">Candidatus Methanophagaceae archaeon ANME-1 ERB6</name>
    <dbReference type="NCBI Taxonomy" id="2759912"/>
    <lineage>
        <taxon>Archaea</taxon>
        <taxon>Methanobacteriati</taxon>
        <taxon>Methanobacteriota</taxon>
        <taxon>Stenosarchaea group</taxon>
        <taxon>Methanomicrobia</taxon>
        <taxon>Candidatus Methanophagales</taxon>
        <taxon>Candidatus Methanophagaceae</taxon>
    </lineage>
</organism>
<keyword evidence="2" id="KW-0540">Nuclease</keyword>
<protein>
    <recommendedName>
        <fullName evidence="8">Addiction module toxin, HicA family</fullName>
    </recommendedName>
</protein>
<keyword evidence="5" id="KW-0694">RNA-binding</keyword>
<evidence type="ECO:0000313" key="7">
    <source>
        <dbReference type="EMBL" id="QNO50902.1"/>
    </source>
</evidence>
<dbReference type="EMBL" id="MT631455">
    <property type="protein sequence ID" value="QNO50902.1"/>
    <property type="molecule type" value="Genomic_DNA"/>
</dbReference>
<reference evidence="7" key="1">
    <citation type="submission" date="2020-06" db="EMBL/GenBank/DDBJ databases">
        <title>Unique genomic features of the anaerobic methanotrophic archaea.</title>
        <authorList>
            <person name="Chadwick G.L."/>
            <person name="Skennerton C.T."/>
            <person name="Laso-Perez R."/>
            <person name="Leu A.O."/>
            <person name="Speth D.R."/>
            <person name="Yu H."/>
            <person name="Morgan-Lang C."/>
            <person name="Hatzenpichler R."/>
            <person name="Goudeau D."/>
            <person name="Malmstrom R."/>
            <person name="Brazelton W.J."/>
            <person name="Woyke T."/>
            <person name="Hallam S.J."/>
            <person name="Tyson G.W."/>
            <person name="Wegener G."/>
            <person name="Boetius A."/>
            <person name="Orphan V."/>
        </authorList>
    </citation>
    <scope>NUCLEOTIDE SEQUENCE</scope>
</reference>
<dbReference type="GO" id="GO:0003729">
    <property type="term" value="F:mRNA binding"/>
    <property type="evidence" value="ECO:0007669"/>
    <property type="project" value="InterPro"/>
</dbReference>
<sequence>MMKIKPTNWRTQVKIFEKYSCVFVRQRRDHLIFHHENAKRAVVIPKYDEIPVTVIRNNMKTVGMTREEYFSILRSI</sequence>
<dbReference type="Gene3D" id="3.30.920.30">
    <property type="entry name" value="Hypothetical protein"/>
    <property type="match status" value="1"/>
</dbReference>
<proteinExistence type="predicted"/>
<evidence type="ECO:0000256" key="5">
    <source>
        <dbReference type="ARBA" id="ARBA00022884"/>
    </source>
</evidence>
<evidence type="ECO:0000256" key="1">
    <source>
        <dbReference type="ARBA" id="ARBA00022649"/>
    </source>
</evidence>
<keyword evidence="1" id="KW-1277">Toxin-antitoxin system</keyword>
<dbReference type="InterPro" id="IPR012933">
    <property type="entry name" value="HicA_mRNA_interferase"/>
</dbReference>
<dbReference type="Pfam" id="PF07927">
    <property type="entry name" value="HicA_toxin"/>
    <property type="match status" value="1"/>
</dbReference>
<keyword evidence="6" id="KW-0346">Stress response</keyword>
<evidence type="ECO:0000256" key="3">
    <source>
        <dbReference type="ARBA" id="ARBA00022759"/>
    </source>
</evidence>
<evidence type="ECO:0008006" key="8">
    <source>
        <dbReference type="Google" id="ProtNLM"/>
    </source>
</evidence>
<evidence type="ECO:0000256" key="6">
    <source>
        <dbReference type="ARBA" id="ARBA00023016"/>
    </source>
</evidence>
<evidence type="ECO:0000256" key="2">
    <source>
        <dbReference type="ARBA" id="ARBA00022722"/>
    </source>
</evidence>
<keyword evidence="3" id="KW-0255">Endonuclease</keyword>
<gene>
    <name evidence="7" type="ORF">LELLBOIK_00017</name>
</gene>
<keyword evidence="4" id="KW-0378">Hydrolase</keyword>
<dbReference type="AlphaFoldDB" id="A0A7G9YSB8"/>
<name>A0A7G9YSB8_9EURY</name>
<dbReference type="GO" id="GO:0016787">
    <property type="term" value="F:hydrolase activity"/>
    <property type="evidence" value="ECO:0007669"/>
    <property type="project" value="UniProtKB-KW"/>
</dbReference>
<evidence type="ECO:0000256" key="4">
    <source>
        <dbReference type="ARBA" id="ARBA00022801"/>
    </source>
</evidence>
<dbReference type="SUPFAM" id="SSF54786">
    <property type="entry name" value="YcfA/nrd intein domain"/>
    <property type="match status" value="1"/>
</dbReference>
<dbReference type="GO" id="GO:0004519">
    <property type="term" value="F:endonuclease activity"/>
    <property type="evidence" value="ECO:0007669"/>
    <property type="project" value="UniProtKB-KW"/>
</dbReference>
<accession>A0A7G9YSB8</accession>
<dbReference type="InterPro" id="IPR038570">
    <property type="entry name" value="HicA_sf"/>
</dbReference>